<dbReference type="OrthoDB" id="1745225at2759"/>
<dbReference type="Pfam" id="PF00665">
    <property type="entry name" value="rve"/>
    <property type="match status" value="1"/>
</dbReference>
<evidence type="ECO:0000313" key="2">
    <source>
        <dbReference type="EMBL" id="CAH9086228.1"/>
    </source>
</evidence>
<dbReference type="PROSITE" id="PS50994">
    <property type="entry name" value="INTEGRASE"/>
    <property type="match status" value="1"/>
</dbReference>
<feature type="domain" description="Integrase catalytic" evidence="1">
    <location>
        <begin position="83"/>
        <end position="191"/>
    </location>
</feature>
<dbReference type="SUPFAM" id="SSF53098">
    <property type="entry name" value="Ribonuclease H-like"/>
    <property type="match status" value="1"/>
</dbReference>
<dbReference type="GO" id="GO:0003676">
    <property type="term" value="F:nucleic acid binding"/>
    <property type="evidence" value="ECO:0007669"/>
    <property type="project" value="InterPro"/>
</dbReference>
<dbReference type="Proteomes" id="UP001152484">
    <property type="component" value="Unassembled WGS sequence"/>
</dbReference>
<gene>
    <name evidence="2" type="ORF">CEURO_LOCUS9526</name>
</gene>
<dbReference type="InterPro" id="IPR001584">
    <property type="entry name" value="Integrase_cat-core"/>
</dbReference>
<dbReference type="GO" id="GO:0015074">
    <property type="term" value="P:DNA integration"/>
    <property type="evidence" value="ECO:0007669"/>
    <property type="project" value="InterPro"/>
</dbReference>
<dbReference type="Gene3D" id="3.30.420.10">
    <property type="entry name" value="Ribonuclease H-like superfamily/Ribonuclease H"/>
    <property type="match status" value="1"/>
</dbReference>
<dbReference type="InterPro" id="IPR025724">
    <property type="entry name" value="GAG-pre-integrase_dom"/>
</dbReference>
<dbReference type="InterPro" id="IPR012337">
    <property type="entry name" value="RNaseH-like_sf"/>
</dbReference>
<protein>
    <recommendedName>
        <fullName evidence="1">Integrase catalytic domain-containing protein</fullName>
    </recommendedName>
</protein>
<reference evidence="2" key="1">
    <citation type="submission" date="2022-07" db="EMBL/GenBank/DDBJ databases">
        <authorList>
            <person name="Macas J."/>
            <person name="Novak P."/>
            <person name="Neumann P."/>
        </authorList>
    </citation>
    <scope>NUCLEOTIDE SEQUENCE</scope>
</reference>
<dbReference type="InterPro" id="IPR036397">
    <property type="entry name" value="RNaseH_sf"/>
</dbReference>
<dbReference type="PANTHER" id="PTHR42648:SF31">
    <property type="entry name" value="RNA-DIRECTED DNA POLYMERASE"/>
    <property type="match status" value="1"/>
</dbReference>
<feature type="non-terminal residue" evidence="2">
    <location>
        <position position="191"/>
    </location>
</feature>
<keyword evidence="3" id="KW-1185">Reference proteome</keyword>
<accession>A0A9P0Z4S2</accession>
<evidence type="ECO:0000259" key="1">
    <source>
        <dbReference type="PROSITE" id="PS50994"/>
    </source>
</evidence>
<dbReference type="InterPro" id="IPR039537">
    <property type="entry name" value="Retrotran_Ty1/copia-like"/>
</dbReference>
<organism evidence="2 3">
    <name type="scientific">Cuscuta europaea</name>
    <name type="common">European dodder</name>
    <dbReference type="NCBI Taxonomy" id="41803"/>
    <lineage>
        <taxon>Eukaryota</taxon>
        <taxon>Viridiplantae</taxon>
        <taxon>Streptophyta</taxon>
        <taxon>Embryophyta</taxon>
        <taxon>Tracheophyta</taxon>
        <taxon>Spermatophyta</taxon>
        <taxon>Magnoliopsida</taxon>
        <taxon>eudicotyledons</taxon>
        <taxon>Gunneridae</taxon>
        <taxon>Pentapetalae</taxon>
        <taxon>asterids</taxon>
        <taxon>lamiids</taxon>
        <taxon>Solanales</taxon>
        <taxon>Convolvulaceae</taxon>
        <taxon>Cuscuteae</taxon>
        <taxon>Cuscuta</taxon>
        <taxon>Cuscuta subgen. Cuscuta</taxon>
    </lineage>
</organism>
<comment type="caution">
    <text evidence="2">The sequence shown here is derived from an EMBL/GenBank/DDBJ whole genome shotgun (WGS) entry which is preliminary data.</text>
</comment>
<name>A0A9P0Z4S2_CUSEU</name>
<dbReference type="AlphaFoldDB" id="A0A9P0Z4S2"/>
<evidence type="ECO:0000313" key="3">
    <source>
        <dbReference type="Proteomes" id="UP001152484"/>
    </source>
</evidence>
<dbReference type="PANTHER" id="PTHR42648">
    <property type="entry name" value="TRANSPOSASE, PUTATIVE-RELATED"/>
    <property type="match status" value="1"/>
</dbReference>
<sequence>MIGYADLQSGLYIYNTSKLFLSNKLSLVNSANIPSLDNKNDVWHYRLGHLPFNKLKSIVDCTAHPHMNKNILCDICHFAKQKRLPFPDNTSYASHAFDLVHMDVWGPFRVQSYSGFRYFLTIVDDHTRCTWVFMMKTKSEVKFHMMNFYNLINTQFHTKIKIIRTDNGTEFIFPNFYNTHGIIHQLSCVET</sequence>
<proteinExistence type="predicted"/>
<dbReference type="EMBL" id="CAMAPE010000019">
    <property type="protein sequence ID" value="CAH9086228.1"/>
    <property type="molecule type" value="Genomic_DNA"/>
</dbReference>
<dbReference type="Pfam" id="PF13976">
    <property type="entry name" value="gag_pre-integrs"/>
    <property type="match status" value="1"/>
</dbReference>